<dbReference type="GO" id="GO:0006048">
    <property type="term" value="P:UDP-N-acetylglucosamine biosynthetic process"/>
    <property type="evidence" value="ECO:0007669"/>
    <property type="project" value="TreeGrafter"/>
</dbReference>
<dbReference type="Pfam" id="PF02880">
    <property type="entry name" value="PGM_PMM_III"/>
    <property type="match status" value="1"/>
</dbReference>
<dbReference type="NCBIfam" id="NF008139">
    <property type="entry name" value="PRK10887.1"/>
    <property type="match status" value="1"/>
</dbReference>
<feature type="domain" description="Alpha-D-phosphohexomutase alpha/beta/alpha" evidence="11">
    <location>
        <begin position="202"/>
        <end position="299"/>
    </location>
</feature>
<dbReference type="Gene3D" id="3.40.120.10">
    <property type="entry name" value="Alpha-D-Glucose-1,6-Bisphosphate, subunit A, domain 3"/>
    <property type="match status" value="3"/>
</dbReference>
<dbReference type="NCBIfam" id="TIGR01455">
    <property type="entry name" value="glmM"/>
    <property type="match status" value="1"/>
</dbReference>
<dbReference type="Pfam" id="PF02879">
    <property type="entry name" value="PGM_PMM_II"/>
    <property type="match status" value="1"/>
</dbReference>
<comment type="catalytic activity">
    <reaction evidence="6 8">
        <text>alpha-D-glucosamine 1-phosphate = D-glucosamine 6-phosphate</text>
        <dbReference type="Rhea" id="RHEA:23424"/>
        <dbReference type="ChEBI" id="CHEBI:58516"/>
        <dbReference type="ChEBI" id="CHEBI:58725"/>
        <dbReference type="EC" id="5.4.2.10"/>
    </reaction>
</comment>
<dbReference type="GO" id="GO:0000287">
    <property type="term" value="F:magnesium ion binding"/>
    <property type="evidence" value="ECO:0007669"/>
    <property type="project" value="UniProtKB-UniRule"/>
</dbReference>
<protein>
    <recommendedName>
        <fullName evidence="6 8">Phosphoglucosamine mutase</fullName>
        <ecNumber evidence="6 8">5.4.2.10</ecNumber>
    </recommendedName>
</protein>
<dbReference type="GO" id="GO:0005829">
    <property type="term" value="C:cytosol"/>
    <property type="evidence" value="ECO:0007669"/>
    <property type="project" value="TreeGrafter"/>
</dbReference>
<dbReference type="PROSITE" id="PS00710">
    <property type="entry name" value="PGM_PMM"/>
    <property type="match status" value="1"/>
</dbReference>
<dbReference type="GO" id="GO:0008966">
    <property type="term" value="F:phosphoglucosamine mutase activity"/>
    <property type="evidence" value="ECO:0007669"/>
    <property type="project" value="UniProtKB-UniRule"/>
</dbReference>
<evidence type="ECO:0000256" key="1">
    <source>
        <dbReference type="ARBA" id="ARBA00010231"/>
    </source>
</evidence>
<dbReference type="Proteomes" id="UP000886251">
    <property type="component" value="Unassembled WGS sequence"/>
</dbReference>
<organism evidence="13">
    <name type="scientific">Sedimenticola thiotaurini</name>
    <dbReference type="NCBI Taxonomy" id="1543721"/>
    <lineage>
        <taxon>Bacteria</taxon>
        <taxon>Pseudomonadati</taxon>
        <taxon>Pseudomonadota</taxon>
        <taxon>Gammaproteobacteria</taxon>
        <taxon>Chromatiales</taxon>
        <taxon>Sedimenticolaceae</taxon>
        <taxon>Sedimenticola</taxon>
    </lineage>
</organism>
<comment type="PTM">
    <text evidence="6">Activated by phosphorylation.</text>
</comment>
<dbReference type="Pfam" id="PF02878">
    <property type="entry name" value="PGM_PMM_I"/>
    <property type="match status" value="1"/>
</dbReference>
<dbReference type="PANTHER" id="PTHR42946">
    <property type="entry name" value="PHOSPHOHEXOSE MUTASE"/>
    <property type="match status" value="1"/>
</dbReference>
<dbReference type="InterPro" id="IPR006352">
    <property type="entry name" value="GlmM_bact"/>
</dbReference>
<evidence type="ECO:0000313" key="13">
    <source>
        <dbReference type="EMBL" id="HEB95279.1"/>
    </source>
</evidence>
<sequence>MPCASFPPCSKRGRIRVASRHHDRLPPIAWRQRTRQRSFDLGQVTPLNRKYFGTDGIRGRVGGDKINPEFVLKLGWAAGRVLGDGRGGKVLIGKDTRISGYLLESALEAGLVAAGIDIHLLGPMPTPGIAYLTRTLHARAGIVISASHNPHHDNGIKFFSSAGTKLPDEVEVAIEQELDRDMTIVESQRLGKAYRMADAAGRYIEFCKSSIPWVMSFRGLKVVVDCANGATYHIAPHVFEELGAEVVAIGVEPDGLNINAGVGSTHAESVRQAVLEHGADLGIALDGDGDRLIMVDADGVVLDGDDILYIIARSRQANGGLKGAVVGTQMTNLGLEHALHRIGIGLERTRVGDRYIMERLQEKKWVLGGEPSGHVICLDRTTTGDGIISALQVLAEMVNSGHTLSRLRDGLEKYPQRLENVALDGASANDVMASPALDDAVRVAEGELGESGRILLRPSGTEPLIRVMVEGRDAAQVETLTRRLAEVVGNLA</sequence>
<dbReference type="InterPro" id="IPR005846">
    <property type="entry name" value="A-D-PHexomutase_a/b/a-III"/>
</dbReference>
<dbReference type="EC" id="5.4.2.10" evidence="6 8"/>
<comment type="cofactor">
    <cofactor evidence="6">
        <name>Mg(2+)</name>
        <dbReference type="ChEBI" id="CHEBI:18420"/>
    </cofactor>
    <text evidence="6">Binds 1 Mg(2+) ion per subunit.</text>
</comment>
<evidence type="ECO:0000256" key="6">
    <source>
        <dbReference type="HAMAP-Rule" id="MF_01554"/>
    </source>
</evidence>
<dbReference type="SUPFAM" id="SSF55957">
    <property type="entry name" value="Phosphoglucomutase, C-terminal domain"/>
    <property type="match status" value="1"/>
</dbReference>
<evidence type="ECO:0000259" key="10">
    <source>
        <dbReference type="Pfam" id="PF02878"/>
    </source>
</evidence>
<feature type="active site" description="Phosphoserine intermediate" evidence="6">
    <location>
        <position position="147"/>
    </location>
</feature>
<dbReference type="InterPro" id="IPR016066">
    <property type="entry name" value="A-D-PHexomutase_CS"/>
</dbReference>
<feature type="binding site" evidence="6">
    <location>
        <position position="290"/>
    </location>
    <ligand>
        <name>Mg(2+)</name>
        <dbReference type="ChEBI" id="CHEBI:18420"/>
    </ligand>
</feature>
<dbReference type="InterPro" id="IPR005845">
    <property type="entry name" value="A-D-PHexomutase_a/b/a-II"/>
</dbReference>
<feature type="domain" description="Alpha-D-phosphohexomutase alpha/beta/alpha" evidence="10">
    <location>
        <begin position="49"/>
        <end position="181"/>
    </location>
</feature>
<evidence type="ECO:0000259" key="12">
    <source>
        <dbReference type="Pfam" id="PF02880"/>
    </source>
</evidence>
<dbReference type="AlphaFoldDB" id="A0A831RLW5"/>
<comment type="function">
    <text evidence="6 8">Catalyzes the conversion of glucosamine-6-phosphate to glucosamine-1-phosphate.</text>
</comment>
<dbReference type="InterPro" id="IPR016055">
    <property type="entry name" value="A-D-PHexomutase_a/b/a-I/II/III"/>
</dbReference>
<evidence type="ECO:0000256" key="8">
    <source>
        <dbReference type="RuleBase" id="RU004327"/>
    </source>
</evidence>
<evidence type="ECO:0000259" key="9">
    <source>
        <dbReference type="Pfam" id="PF00408"/>
    </source>
</evidence>
<dbReference type="Gene3D" id="3.30.310.50">
    <property type="entry name" value="Alpha-D-phosphohexomutase, C-terminal domain"/>
    <property type="match status" value="1"/>
</dbReference>
<keyword evidence="2 6" id="KW-0597">Phosphoprotein</keyword>
<dbReference type="InterPro" id="IPR050060">
    <property type="entry name" value="Phosphoglucosamine_mutase"/>
</dbReference>
<feature type="modified residue" description="Phosphoserine" evidence="6">
    <location>
        <position position="147"/>
    </location>
</feature>
<dbReference type="GO" id="GO:0004615">
    <property type="term" value="F:phosphomannomutase activity"/>
    <property type="evidence" value="ECO:0007669"/>
    <property type="project" value="TreeGrafter"/>
</dbReference>
<dbReference type="PANTHER" id="PTHR42946:SF1">
    <property type="entry name" value="PHOSPHOGLUCOMUTASE (ALPHA-D-GLUCOSE-1,6-BISPHOSPHATE-DEPENDENT)"/>
    <property type="match status" value="1"/>
</dbReference>
<evidence type="ECO:0000259" key="11">
    <source>
        <dbReference type="Pfam" id="PF02879"/>
    </source>
</evidence>
<dbReference type="FunFam" id="3.30.310.50:FF:000001">
    <property type="entry name" value="Phosphoglucosamine mutase"/>
    <property type="match status" value="1"/>
</dbReference>
<evidence type="ECO:0000256" key="2">
    <source>
        <dbReference type="ARBA" id="ARBA00022553"/>
    </source>
</evidence>
<evidence type="ECO:0000256" key="4">
    <source>
        <dbReference type="ARBA" id="ARBA00022842"/>
    </source>
</evidence>
<dbReference type="PRINTS" id="PR00509">
    <property type="entry name" value="PGMPMM"/>
</dbReference>
<dbReference type="HAMAP" id="MF_01554_B">
    <property type="entry name" value="GlmM_B"/>
    <property type="match status" value="1"/>
</dbReference>
<feature type="binding site" evidence="6">
    <location>
        <position position="288"/>
    </location>
    <ligand>
        <name>Mg(2+)</name>
        <dbReference type="ChEBI" id="CHEBI:18420"/>
    </ligand>
</feature>
<dbReference type="GO" id="GO:0005975">
    <property type="term" value="P:carbohydrate metabolic process"/>
    <property type="evidence" value="ECO:0007669"/>
    <property type="project" value="InterPro"/>
</dbReference>
<comment type="similarity">
    <text evidence="1 6 7">Belongs to the phosphohexose mutase family.</text>
</comment>
<keyword evidence="5 6" id="KW-0413">Isomerase</keyword>
<dbReference type="GO" id="GO:0009252">
    <property type="term" value="P:peptidoglycan biosynthetic process"/>
    <property type="evidence" value="ECO:0007669"/>
    <property type="project" value="TreeGrafter"/>
</dbReference>
<dbReference type="CDD" id="cd05802">
    <property type="entry name" value="GlmM"/>
    <property type="match status" value="1"/>
</dbReference>
<dbReference type="EMBL" id="DRKP01000028">
    <property type="protein sequence ID" value="HEB95279.1"/>
    <property type="molecule type" value="Genomic_DNA"/>
</dbReference>
<feature type="binding site" description="via phosphate group" evidence="6">
    <location>
        <position position="147"/>
    </location>
    <ligand>
        <name>Mg(2+)</name>
        <dbReference type="ChEBI" id="CHEBI:18420"/>
    </ligand>
</feature>
<accession>A0A831RLW5</accession>
<proteinExistence type="inferred from homology"/>
<dbReference type="FunFam" id="3.40.120.10:FF:000003">
    <property type="entry name" value="Phosphoglucosamine mutase"/>
    <property type="match status" value="1"/>
</dbReference>
<dbReference type="InterPro" id="IPR036900">
    <property type="entry name" value="A-D-PHexomutase_C_sf"/>
</dbReference>
<feature type="binding site" evidence="6">
    <location>
        <position position="286"/>
    </location>
    <ligand>
        <name>Mg(2+)</name>
        <dbReference type="ChEBI" id="CHEBI:18420"/>
    </ligand>
</feature>
<dbReference type="SUPFAM" id="SSF53738">
    <property type="entry name" value="Phosphoglucomutase, first 3 domains"/>
    <property type="match status" value="3"/>
</dbReference>
<dbReference type="InterPro" id="IPR005844">
    <property type="entry name" value="A-D-PHexomutase_a/b/a-I"/>
</dbReference>
<keyword evidence="4 6" id="KW-0460">Magnesium</keyword>
<dbReference type="FunFam" id="3.40.120.10:FF:000001">
    <property type="entry name" value="Phosphoglucosamine mutase"/>
    <property type="match status" value="1"/>
</dbReference>
<dbReference type="Pfam" id="PF00408">
    <property type="entry name" value="PGM_PMM_IV"/>
    <property type="match status" value="1"/>
</dbReference>
<feature type="domain" description="Alpha-D-phosphohexomutase C-terminal" evidence="9">
    <location>
        <begin position="420"/>
        <end position="486"/>
    </location>
</feature>
<name>A0A831RLW5_9GAMM</name>
<dbReference type="InterPro" id="IPR005843">
    <property type="entry name" value="A-D-PHexomutase_C"/>
</dbReference>
<evidence type="ECO:0000256" key="7">
    <source>
        <dbReference type="RuleBase" id="RU004326"/>
    </source>
</evidence>
<gene>
    <name evidence="6" type="primary">glmM</name>
    <name evidence="13" type="ORF">ENI96_02470</name>
</gene>
<feature type="domain" description="Alpha-D-phosphohexomutase alpha/beta/alpha" evidence="12">
    <location>
        <begin position="303"/>
        <end position="414"/>
    </location>
</feature>
<comment type="caution">
    <text evidence="13">The sequence shown here is derived from an EMBL/GenBank/DDBJ whole genome shotgun (WGS) entry which is preliminary data.</text>
</comment>
<evidence type="ECO:0000256" key="5">
    <source>
        <dbReference type="ARBA" id="ARBA00023235"/>
    </source>
</evidence>
<evidence type="ECO:0000256" key="3">
    <source>
        <dbReference type="ARBA" id="ARBA00022723"/>
    </source>
</evidence>
<keyword evidence="3 6" id="KW-0479">Metal-binding</keyword>
<dbReference type="InterPro" id="IPR005841">
    <property type="entry name" value="Alpha-D-phosphohexomutase_SF"/>
</dbReference>
<reference evidence="13" key="1">
    <citation type="journal article" date="2020" name="mSystems">
        <title>Genome- and Community-Level Interaction Insights into Carbon Utilization and Element Cycling Functions of Hydrothermarchaeota in Hydrothermal Sediment.</title>
        <authorList>
            <person name="Zhou Z."/>
            <person name="Liu Y."/>
            <person name="Xu W."/>
            <person name="Pan J."/>
            <person name="Luo Z.H."/>
            <person name="Li M."/>
        </authorList>
    </citation>
    <scope>NUCLEOTIDE SEQUENCE [LARGE SCALE GENOMIC DNA]</scope>
    <source>
        <strain evidence="13">HyVt-443</strain>
    </source>
</reference>